<evidence type="ECO:0000259" key="2">
    <source>
        <dbReference type="PROSITE" id="PS51425"/>
    </source>
</evidence>
<feature type="compositionally biased region" description="Acidic residues" evidence="1">
    <location>
        <begin position="1143"/>
        <end position="1153"/>
    </location>
</feature>
<dbReference type="InterPro" id="IPR056396">
    <property type="entry name" value="HEAT_SCC3-SA"/>
</dbReference>
<feature type="region of interest" description="Disordered" evidence="1">
    <location>
        <begin position="979"/>
        <end position="1009"/>
    </location>
</feature>
<dbReference type="GO" id="GO:0007062">
    <property type="term" value="P:sister chromatid cohesion"/>
    <property type="evidence" value="ECO:0007669"/>
    <property type="project" value="UniProtKB-ARBA"/>
</dbReference>
<dbReference type="OrthoDB" id="498590at2759"/>
<dbReference type="Pfam" id="PF08514">
    <property type="entry name" value="STAG"/>
    <property type="match status" value="1"/>
</dbReference>
<dbReference type="EMBL" id="CAJPDT010000111">
    <property type="protein sequence ID" value="CAF9938762.1"/>
    <property type="molecule type" value="Genomic_DNA"/>
</dbReference>
<dbReference type="Proteomes" id="UP000664534">
    <property type="component" value="Unassembled WGS sequence"/>
</dbReference>
<sequence length="1153" mass="128014">MERSDSLTPDTSLDMSSTVNRRKSGRAIQKPVLLNKDPNISQVSIRNSGKRKRTDPPIHDVTDLSDAESEDETSDDESDPDEEELKERRRKAPRPKKAPSKSVAKKPRPGPSLTTSLAVRPAVNGAKKAARPKQPRARPAQNAEDSGTGLYSEVFAEGHTLEAVAANWIARWEQNNAEAMCDLINFVIKCTGCNSQVDVHDIEDQDNTPSKLGDIQEEYQALKPTEYPLISKAKANASFRSTLSGFFATLISTCHAGGLLYSDLAILENIEVWVHTMSSSTLRPFRHTATVIALTIGNTLCTVAADIADNAAKTMRQKEGEQKKKSVNKERVKALEAKIAEGDRRRTQVLDSMKYLLDAVFIHRYRDVDPRIRLECVTALGNWITTLPDVYFDGMHLRYLGWVLSDISTPTRAEVVKQLGKLFKNKDHAPRLRTFTEKFRARIVEMAIRDSEVSIRAATVELLDMIRKTGLLEPDDIDTVGRLIFDTEPRVRKAVAGFFAENINDLYETTLEDFGGEEGLAEILGEEVEDDFDTPRSSWLKLKCVAEALQSYDAEEDEQNSELRENGGGGGLIATGVDSRYAMAARTIYDGITVAREWEVLAGYLLFDLSNAAEPSEGADATLESRCKLNDKEAVLLLELLNVAVKARLSEAVEAETDKRGHKTKALKEESRRIQESTALHLAKVLPQLLKKFGSNPSTASAVLRLGQVLNLEIFQELRQDSTTYASLLDDINRQFLTHTDQGVLAEASTALLHARGFEDLEEVTESKVQELWDDTISTLRALMSSREDDNIAELCNTVRRIANLASISDCVDVLDTEGRSAAKKKASPQTTASPLSLLIELIRDPELDNGAGEEADETLISAMKAVLFYYMWTVRSLQDAIPTGREISKYPEFASFVQCLETVVDNRPAASPVRLAAVGTLLDLYTLFATFRHVQIPPNHQNADDIQSLIQHIPTSAESLILSTYTALEKSFAKKSHRTLEAAPDDDLASDPEDSSDDEDEDEPNHAQQETLMAEKRLCEVAGKMVLAILGHVLDYEDPNKGRISERLRRNKMKLGSNFKEVVAYLDGPKPKGRKRVPAKKGAKKVVKPVEIEDEDEESEEERHLEEGGEEDLRERELVEDRIVDPDEGSVGGEETVRAGADEVEDDELMGD</sequence>
<feature type="compositionally biased region" description="Acidic residues" evidence="1">
    <location>
        <begin position="63"/>
        <end position="84"/>
    </location>
</feature>
<dbReference type="GO" id="GO:0005634">
    <property type="term" value="C:nucleus"/>
    <property type="evidence" value="ECO:0007669"/>
    <property type="project" value="TreeGrafter"/>
</dbReference>
<feature type="compositionally biased region" description="Acidic residues" evidence="1">
    <location>
        <begin position="984"/>
        <end position="1004"/>
    </location>
</feature>
<dbReference type="Pfam" id="PF21581">
    <property type="entry name" value="SCD"/>
    <property type="match status" value="1"/>
</dbReference>
<dbReference type="InterPro" id="IPR011989">
    <property type="entry name" value="ARM-like"/>
</dbReference>
<feature type="compositionally biased region" description="Basic residues" evidence="1">
    <location>
        <begin position="1072"/>
        <end position="1088"/>
    </location>
</feature>
<dbReference type="PROSITE" id="PS51425">
    <property type="entry name" value="SCD"/>
    <property type="match status" value="1"/>
</dbReference>
<dbReference type="InterPro" id="IPR013721">
    <property type="entry name" value="STAG"/>
</dbReference>
<feature type="compositionally biased region" description="Polar residues" evidence="1">
    <location>
        <begin position="38"/>
        <end position="47"/>
    </location>
</feature>
<dbReference type="Gene3D" id="1.25.10.10">
    <property type="entry name" value="Leucine-rich Repeat Variant"/>
    <property type="match status" value="1"/>
</dbReference>
<feature type="region of interest" description="Disordered" evidence="1">
    <location>
        <begin position="1072"/>
        <end position="1153"/>
    </location>
</feature>
<evidence type="ECO:0000256" key="1">
    <source>
        <dbReference type="SAM" id="MobiDB-lite"/>
    </source>
</evidence>
<evidence type="ECO:0000313" key="3">
    <source>
        <dbReference type="EMBL" id="CAF9938762.1"/>
    </source>
</evidence>
<dbReference type="Pfam" id="PF24571">
    <property type="entry name" value="HEAT_SCC3-SA"/>
    <property type="match status" value="1"/>
</dbReference>
<evidence type="ECO:0000313" key="4">
    <source>
        <dbReference type="Proteomes" id="UP000664534"/>
    </source>
</evidence>
<comment type="caution">
    <text evidence="3">The sequence shown here is derived from an EMBL/GenBank/DDBJ whole genome shotgun (WGS) entry which is preliminary data.</text>
</comment>
<dbReference type="InterPro" id="IPR020839">
    <property type="entry name" value="SCD"/>
</dbReference>
<gene>
    <name evidence="3" type="ORF">IMSHALPRED_001081</name>
</gene>
<protein>
    <recommendedName>
        <fullName evidence="2">SCD domain-containing protein</fullName>
    </recommendedName>
</protein>
<name>A0A8H3PDU9_9LECA</name>
<feature type="compositionally biased region" description="Basic and acidic residues" evidence="1">
    <location>
        <begin position="1102"/>
        <end position="1126"/>
    </location>
</feature>
<organism evidence="3 4">
    <name type="scientific">Imshaugia aleurites</name>
    <dbReference type="NCBI Taxonomy" id="172621"/>
    <lineage>
        <taxon>Eukaryota</taxon>
        <taxon>Fungi</taxon>
        <taxon>Dikarya</taxon>
        <taxon>Ascomycota</taxon>
        <taxon>Pezizomycotina</taxon>
        <taxon>Lecanoromycetes</taxon>
        <taxon>OSLEUM clade</taxon>
        <taxon>Lecanoromycetidae</taxon>
        <taxon>Lecanorales</taxon>
        <taxon>Lecanorineae</taxon>
        <taxon>Parmeliaceae</taxon>
        <taxon>Imshaugia</taxon>
    </lineage>
</organism>
<dbReference type="PANTHER" id="PTHR11199:SF0">
    <property type="entry name" value="LD34181P-RELATED"/>
    <property type="match status" value="1"/>
</dbReference>
<dbReference type="InterPro" id="IPR016024">
    <property type="entry name" value="ARM-type_fold"/>
</dbReference>
<feature type="region of interest" description="Disordered" evidence="1">
    <location>
        <begin position="1"/>
        <end position="146"/>
    </location>
</feature>
<dbReference type="PANTHER" id="PTHR11199">
    <property type="entry name" value="STROMAL ANTIGEN"/>
    <property type="match status" value="1"/>
</dbReference>
<proteinExistence type="predicted"/>
<dbReference type="InterPro" id="IPR039662">
    <property type="entry name" value="Cohesin_Scc3/SA"/>
</dbReference>
<feature type="compositionally biased region" description="Basic residues" evidence="1">
    <location>
        <begin position="88"/>
        <end position="108"/>
    </location>
</feature>
<feature type="domain" description="SCD" evidence="2">
    <location>
        <begin position="361"/>
        <end position="446"/>
    </location>
</feature>
<reference evidence="3" key="1">
    <citation type="submission" date="2021-03" db="EMBL/GenBank/DDBJ databases">
        <authorList>
            <person name="Tagirdzhanova G."/>
        </authorList>
    </citation>
    <scope>NUCLEOTIDE SEQUENCE</scope>
</reference>
<dbReference type="GO" id="GO:0003682">
    <property type="term" value="F:chromatin binding"/>
    <property type="evidence" value="ECO:0007669"/>
    <property type="project" value="TreeGrafter"/>
</dbReference>
<dbReference type="GO" id="GO:0000785">
    <property type="term" value="C:chromatin"/>
    <property type="evidence" value="ECO:0007669"/>
    <property type="project" value="TreeGrafter"/>
</dbReference>
<feature type="compositionally biased region" description="Polar residues" evidence="1">
    <location>
        <begin position="1"/>
        <end position="19"/>
    </location>
</feature>
<keyword evidence="4" id="KW-1185">Reference proteome</keyword>
<accession>A0A8H3PDU9</accession>
<dbReference type="SUPFAM" id="SSF48371">
    <property type="entry name" value="ARM repeat"/>
    <property type="match status" value="1"/>
</dbReference>
<dbReference type="AlphaFoldDB" id="A0A8H3PDU9"/>
<dbReference type="GO" id="GO:0008278">
    <property type="term" value="C:cohesin complex"/>
    <property type="evidence" value="ECO:0007669"/>
    <property type="project" value="TreeGrafter"/>
</dbReference>